<evidence type="ECO:0000256" key="1">
    <source>
        <dbReference type="ARBA" id="ARBA00004123"/>
    </source>
</evidence>
<organism evidence="7 8">
    <name type="scientific">Helobdella robusta</name>
    <name type="common">Californian leech</name>
    <dbReference type="NCBI Taxonomy" id="6412"/>
    <lineage>
        <taxon>Eukaryota</taxon>
        <taxon>Metazoa</taxon>
        <taxon>Spiralia</taxon>
        <taxon>Lophotrochozoa</taxon>
        <taxon>Annelida</taxon>
        <taxon>Clitellata</taxon>
        <taxon>Hirudinea</taxon>
        <taxon>Rhynchobdellida</taxon>
        <taxon>Glossiphoniidae</taxon>
        <taxon>Helobdella</taxon>
    </lineage>
</organism>
<reference evidence="6 8" key="2">
    <citation type="journal article" date="2013" name="Nature">
        <title>Insights into bilaterian evolution from three spiralian genomes.</title>
        <authorList>
            <person name="Simakov O."/>
            <person name="Marletaz F."/>
            <person name="Cho S.J."/>
            <person name="Edsinger-Gonzales E."/>
            <person name="Havlak P."/>
            <person name="Hellsten U."/>
            <person name="Kuo D.H."/>
            <person name="Larsson T."/>
            <person name="Lv J."/>
            <person name="Arendt D."/>
            <person name="Savage R."/>
            <person name="Osoegawa K."/>
            <person name="de Jong P."/>
            <person name="Grimwood J."/>
            <person name="Chapman J.A."/>
            <person name="Shapiro H."/>
            <person name="Aerts A."/>
            <person name="Otillar R.P."/>
            <person name="Terry A.Y."/>
            <person name="Boore J.L."/>
            <person name="Grigoriev I.V."/>
            <person name="Lindberg D.R."/>
            <person name="Seaver E.C."/>
            <person name="Weisblat D.A."/>
            <person name="Putnam N.H."/>
            <person name="Rokhsar D.S."/>
        </authorList>
    </citation>
    <scope>NUCLEOTIDE SEQUENCE</scope>
</reference>
<dbReference type="InterPro" id="IPR012890">
    <property type="entry name" value="GCFC2-like"/>
</dbReference>
<keyword evidence="8" id="KW-1185">Reference proteome</keyword>
<reference evidence="8" key="1">
    <citation type="submission" date="2012-12" db="EMBL/GenBank/DDBJ databases">
        <authorList>
            <person name="Hellsten U."/>
            <person name="Grimwood J."/>
            <person name="Chapman J.A."/>
            <person name="Shapiro H."/>
            <person name="Aerts A."/>
            <person name="Otillar R.P."/>
            <person name="Terry A.Y."/>
            <person name="Boore J.L."/>
            <person name="Simakov O."/>
            <person name="Marletaz F."/>
            <person name="Cho S.-J."/>
            <person name="Edsinger-Gonzales E."/>
            <person name="Havlak P."/>
            <person name="Kuo D.-H."/>
            <person name="Larsson T."/>
            <person name="Lv J."/>
            <person name="Arendt D."/>
            <person name="Savage R."/>
            <person name="Osoegawa K."/>
            <person name="de Jong P."/>
            <person name="Lindberg D.R."/>
            <person name="Seaver E.C."/>
            <person name="Weisblat D.A."/>
            <person name="Putnam N.H."/>
            <person name="Grigoriev I.V."/>
            <person name="Rokhsar D.S."/>
        </authorList>
    </citation>
    <scope>NUCLEOTIDE SEQUENCE</scope>
</reference>
<dbReference type="Proteomes" id="UP000015101">
    <property type="component" value="Unassembled WGS sequence"/>
</dbReference>
<dbReference type="OMA" id="IIFRERY"/>
<comment type="subcellular location">
    <subcellularLocation>
        <location evidence="1">Nucleus</location>
    </subcellularLocation>
</comment>
<protein>
    <recommendedName>
        <fullName evidence="5">GCF C-terminal domain-containing protein</fullName>
    </recommendedName>
</protein>
<evidence type="ECO:0000259" key="5">
    <source>
        <dbReference type="Pfam" id="PF07842"/>
    </source>
</evidence>
<proteinExistence type="inferred from homology"/>
<feature type="domain" description="GCF C-terminal" evidence="5">
    <location>
        <begin position="42"/>
        <end position="113"/>
    </location>
</feature>
<sequence length="428" mass="48581">MSTDDEQINSEVAKFNTEKERLTNDIKTAFDDVVDEFCNIPQIISKIERWKKEQNDSYVQAYIGLCLPRFLTPLIKVQLAVWNPLEQYCRNFEKLPWYQDLLNYGTIKENSINKIETESKSLEKPISQNSNNNDVTVNGDDLSSTTTTTTTAAAATTTTTTSTANDKNSDNNVNDVNGRGKMVYDDAGDEEDMDIKLIPNIVDKLLLPRINGLVESVWDPMSLQQTTNLSNVIKQVTVDYPIEAAQSKSLQSLICSINKRIMKSINDDLFIPLYPKSVLENKTSESTMFFNRQVYSCLKLMKSIVLWQNVISDQQLQSLTLDKILNRYLMIAMSSAPANIELISLCQKISQLIPQEWFTEYMEGITLPQLENFCKFIVTWATNLKAQMKSNSDAKEQIKQLGRILLRLHAEAHATALSKLIGFKITIN</sequence>
<comment type="similarity">
    <text evidence="2">Belongs to the GCF family.</text>
</comment>
<evidence type="ECO:0000313" key="8">
    <source>
        <dbReference type="Proteomes" id="UP000015101"/>
    </source>
</evidence>
<dbReference type="EnsemblMetazoa" id="HelroT93667">
    <property type="protein sequence ID" value="HelroP93667"/>
    <property type="gene ID" value="HelroG93667"/>
</dbReference>
<evidence type="ECO:0000256" key="3">
    <source>
        <dbReference type="ARBA" id="ARBA00023242"/>
    </source>
</evidence>
<dbReference type="EMBL" id="KB095811">
    <property type="protein sequence ID" value="ESO13113.1"/>
    <property type="molecule type" value="Genomic_DNA"/>
</dbReference>
<dbReference type="Pfam" id="PF07842">
    <property type="entry name" value="GCFC"/>
    <property type="match status" value="2"/>
</dbReference>
<dbReference type="InterPro" id="IPR022783">
    <property type="entry name" value="GCFC_dom"/>
</dbReference>
<feature type="compositionally biased region" description="Low complexity" evidence="4">
    <location>
        <begin position="143"/>
        <end position="177"/>
    </location>
</feature>
<dbReference type="STRING" id="6412.T1G8X2"/>
<name>T1G8X2_HELRO</name>
<dbReference type="CTD" id="20217519"/>
<gene>
    <name evidence="7" type="primary">20217519</name>
    <name evidence="6" type="ORF">HELRODRAFT_93667</name>
</gene>
<dbReference type="GeneID" id="20217519"/>
<evidence type="ECO:0000313" key="7">
    <source>
        <dbReference type="EnsemblMetazoa" id="HelroP93667"/>
    </source>
</evidence>
<evidence type="ECO:0000256" key="2">
    <source>
        <dbReference type="ARBA" id="ARBA00010801"/>
    </source>
</evidence>
<evidence type="ECO:0000256" key="4">
    <source>
        <dbReference type="SAM" id="MobiDB-lite"/>
    </source>
</evidence>
<reference evidence="7" key="3">
    <citation type="submission" date="2015-06" db="UniProtKB">
        <authorList>
            <consortium name="EnsemblMetazoa"/>
        </authorList>
    </citation>
    <scope>IDENTIFICATION</scope>
</reference>
<dbReference type="OrthoDB" id="429427at2759"/>
<dbReference type="KEGG" id="hro:HELRODRAFT_93667"/>
<feature type="region of interest" description="Disordered" evidence="4">
    <location>
        <begin position="121"/>
        <end position="177"/>
    </location>
</feature>
<keyword evidence="3" id="KW-0539">Nucleus</keyword>
<evidence type="ECO:0000313" key="6">
    <source>
        <dbReference type="EMBL" id="ESO13113.1"/>
    </source>
</evidence>
<feature type="domain" description="GCF C-terminal" evidence="5">
    <location>
        <begin position="197"/>
        <end position="329"/>
    </location>
</feature>
<dbReference type="GO" id="GO:0000398">
    <property type="term" value="P:mRNA splicing, via spliceosome"/>
    <property type="evidence" value="ECO:0007669"/>
    <property type="project" value="InterPro"/>
</dbReference>
<dbReference type="EMBL" id="AMQM01000319">
    <property type="status" value="NOT_ANNOTATED_CDS"/>
    <property type="molecule type" value="Genomic_DNA"/>
</dbReference>
<dbReference type="AlphaFoldDB" id="T1G8X2"/>
<dbReference type="HOGENOM" id="CLU_641380_0_0_1"/>
<feature type="compositionally biased region" description="Polar residues" evidence="4">
    <location>
        <begin position="126"/>
        <end position="136"/>
    </location>
</feature>
<dbReference type="GO" id="GO:0003677">
    <property type="term" value="F:DNA binding"/>
    <property type="evidence" value="ECO:0007669"/>
    <property type="project" value="InterPro"/>
</dbReference>
<dbReference type="GO" id="GO:0005634">
    <property type="term" value="C:nucleus"/>
    <property type="evidence" value="ECO:0007669"/>
    <property type="project" value="UniProtKB-SubCell"/>
</dbReference>
<dbReference type="InParanoid" id="T1G8X2"/>
<dbReference type="RefSeq" id="XP_009009833.1">
    <property type="nucleotide sequence ID" value="XM_009011585.1"/>
</dbReference>
<dbReference type="PANTHER" id="PTHR12214">
    <property type="entry name" value="GC-RICH SEQUENCE DNA-BINDING FACTOR"/>
    <property type="match status" value="1"/>
</dbReference>
<dbReference type="PANTHER" id="PTHR12214:SF0">
    <property type="entry name" value="LD29489P"/>
    <property type="match status" value="1"/>
</dbReference>
<accession>T1G8X2</accession>
<dbReference type="eggNOG" id="KOG2136">
    <property type="taxonomic scope" value="Eukaryota"/>
</dbReference>